<dbReference type="InterPro" id="IPR053793">
    <property type="entry name" value="PB1-like"/>
</dbReference>
<evidence type="ECO:0000256" key="1">
    <source>
        <dbReference type="ARBA" id="ARBA00011726"/>
    </source>
</evidence>
<dbReference type="AlphaFoldDB" id="A0AAD6JLN9"/>
<protein>
    <recommendedName>
        <fullName evidence="2">PB1 domain-containing protein</fullName>
    </recommendedName>
</protein>
<comment type="caution">
    <text evidence="3">The sequence shown here is derived from an EMBL/GenBank/DDBJ whole genome shotgun (WGS) entry which is preliminary data.</text>
</comment>
<accession>A0AAD6JLN9</accession>
<dbReference type="Proteomes" id="UP001162972">
    <property type="component" value="Chromosome 6"/>
</dbReference>
<name>A0AAD6JLN9_9ROSI</name>
<evidence type="ECO:0000259" key="2">
    <source>
        <dbReference type="PROSITE" id="PS51745"/>
    </source>
</evidence>
<comment type="subunit">
    <text evidence="1">Homodimers and heterodimers.</text>
</comment>
<feature type="domain" description="PB1" evidence="2">
    <location>
        <begin position="137"/>
        <end position="215"/>
    </location>
</feature>
<proteinExistence type="predicted"/>
<evidence type="ECO:0000313" key="4">
    <source>
        <dbReference type="Proteomes" id="UP001162972"/>
    </source>
</evidence>
<dbReference type="Gene3D" id="3.10.20.90">
    <property type="entry name" value="Phosphatidylinositol 3-kinase Catalytic Subunit, Chain A, domain 1"/>
    <property type="match status" value="1"/>
</dbReference>
<dbReference type="PROSITE" id="PS51745">
    <property type="entry name" value="PB1"/>
    <property type="match status" value="1"/>
</dbReference>
<dbReference type="EMBL" id="JAPFFJ010000016">
    <property type="protein sequence ID" value="KAJ6407436.1"/>
    <property type="molecule type" value="Genomic_DNA"/>
</dbReference>
<gene>
    <name evidence="3" type="ORF">OIU84_010852</name>
</gene>
<reference evidence="3 4" key="1">
    <citation type="journal article" date="2023" name="Int. J. Mol. Sci.">
        <title>De Novo Assembly and Annotation of 11 Diverse Shrub Willow (Salix) Genomes Reveals Novel Gene Organization in Sex-Linked Regions.</title>
        <authorList>
            <person name="Hyden B."/>
            <person name="Feng K."/>
            <person name="Yates T.B."/>
            <person name="Jawdy S."/>
            <person name="Cereghino C."/>
            <person name="Smart L.B."/>
            <person name="Muchero W."/>
        </authorList>
    </citation>
    <scope>NUCLEOTIDE SEQUENCE [LARGE SCALE GENOMIC DNA]</scope>
    <source>
        <tissue evidence="3">Shoot tip</tissue>
    </source>
</reference>
<sequence>MQGARHAHYGLPLSDHLNKLQTGLARAGFPPLLDHTASLTKASNVQTIQKTSMCEEVSCELTMAHSPQTSKKADDVKIPQLVLFGQPILAEQQISLSCTGNAASPVLTGNSLPESSSCEELQWNKDNHRKSELSFETGHCKVFLDSEDVGRTLDLSLLGSYEELYRKLADMFGLRDSEKLSNVLYRDVNGITKHIGEELFSDFFKTARRLTIVTDSSSGNVGI</sequence>
<evidence type="ECO:0000313" key="3">
    <source>
        <dbReference type="EMBL" id="KAJ6407436.1"/>
    </source>
</evidence>
<organism evidence="3 4">
    <name type="scientific">Salix udensis</name>
    <dbReference type="NCBI Taxonomy" id="889485"/>
    <lineage>
        <taxon>Eukaryota</taxon>
        <taxon>Viridiplantae</taxon>
        <taxon>Streptophyta</taxon>
        <taxon>Embryophyta</taxon>
        <taxon>Tracheophyta</taxon>
        <taxon>Spermatophyta</taxon>
        <taxon>Magnoliopsida</taxon>
        <taxon>eudicotyledons</taxon>
        <taxon>Gunneridae</taxon>
        <taxon>Pentapetalae</taxon>
        <taxon>rosids</taxon>
        <taxon>fabids</taxon>
        <taxon>Malpighiales</taxon>
        <taxon>Salicaceae</taxon>
        <taxon>Saliceae</taxon>
        <taxon>Salix</taxon>
    </lineage>
</organism>
<keyword evidence="4" id="KW-1185">Reference proteome</keyword>